<feature type="chain" id="PRO_5004249690" evidence="1">
    <location>
        <begin position="22"/>
        <end position="298"/>
    </location>
</feature>
<dbReference type="KEGG" id="ddi:DDB_G0287701"/>
<comment type="caution">
    <text evidence="2">The sequence shown here is derived from an EMBL/GenBank/DDBJ whole genome shotgun (WGS) entry which is preliminary data.</text>
</comment>
<reference evidence="2 3" key="1">
    <citation type="journal article" date="2005" name="Nature">
        <title>The genome of the social amoeba Dictyostelium discoideum.</title>
        <authorList>
            <consortium name="The Dictyostelium discoideum Sequencing Consortium"/>
            <person name="Eichinger L."/>
            <person name="Pachebat J.A."/>
            <person name="Glockner G."/>
            <person name="Rajandream M.A."/>
            <person name="Sucgang R."/>
            <person name="Berriman M."/>
            <person name="Song J."/>
            <person name="Olsen R."/>
            <person name="Szafranski K."/>
            <person name="Xu Q."/>
            <person name="Tunggal B."/>
            <person name="Kummerfeld S."/>
            <person name="Madera M."/>
            <person name="Konfortov B.A."/>
            <person name="Rivero F."/>
            <person name="Bankier A.T."/>
            <person name="Lehmann R."/>
            <person name="Hamlin N."/>
            <person name="Davies R."/>
            <person name="Gaudet P."/>
            <person name="Fey P."/>
            <person name="Pilcher K."/>
            <person name="Chen G."/>
            <person name="Saunders D."/>
            <person name="Sodergren E."/>
            <person name="Davis P."/>
            <person name="Kerhornou A."/>
            <person name="Nie X."/>
            <person name="Hall N."/>
            <person name="Anjard C."/>
            <person name="Hemphill L."/>
            <person name="Bason N."/>
            <person name="Farbrother P."/>
            <person name="Desany B."/>
            <person name="Just E."/>
            <person name="Morio T."/>
            <person name="Rost R."/>
            <person name="Churcher C."/>
            <person name="Cooper J."/>
            <person name="Haydock S."/>
            <person name="van Driessche N."/>
            <person name="Cronin A."/>
            <person name="Goodhead I."/>
            <person name="Muzny D."/>
            <person name="Mourier T."/>
            <person name="Pain A."/>
            <person name="Lu M."/>
            <person name="Harper D."/>
            <person name="Lindsay R."/>
            <person name="Hauser H."/>
            <person name="James K."/>
            <person name="Quiles M."/>
            <person name="Madan Babu M."/>
            <person name="Saito T."/>
            <person name="Buchrieser C."/>
            <person name="Wardroper A."/>
            <person name="Felder M."/>
            <person name="Thangavelu M."/>
            <person name="Johnson D."/>
            <person name="Knights A."/>
            <person name="Loulseged H."/>
            <person name="Mungall K."/>
            <person name="Oliver K."/>
            <person name="Price C."/>
            <person name="Quail M.A."/>
            <person name="Urushihara H."/>
            <person name="Hernandez J."/>
            <person name="Rabbinowitsch E."/>
            <person name="Steffen D."/>
            <person name="Sanders M."/>
            <person name="Ma J."/>
            <person name="Kohara Y."/>
            <person name="Sharp S."/>
            <person name="Simmonds M."/>
            <person name="Spiegler S."/>
            <person name="Tivey A."/>
            <person name="Sugano S."/>
            <person name="White B."/>
            <person name="Walker D."/>
            <person name="Woodward J."/>
            <person name="Winckler T."/>
            <person name="Tanaka Y."/>
            <person name="Shaulsky G."/>
            <person name="Schleicher M."/>
            <person name="Weinstock G."/>
            <person name="Rosenthal A."/>
            <person name="Cox E.C."/>
            <person name="Chisholm R.L."/>
            <person name="Gibbs R."/>
            <person name="Loomis W.F."/>
            <person name="Platzer M."/>
            <person name="Kay R.R."/>
            <person name="Williams J."/>
            <person name="Dear P.H."/>
            <person name="Noegel A.A."/>
            <person name="Barrell B."/>
            <person name="Kuspa A."/>
        </authorList>
    </citation>
    <scope>NUCLEOTIDE SEQUENCE [LARGE SCALE GENOMIC DNA]</scope>
    <source>
        <strain evidence="2 3">AX4</strain>
    </source>
</reference>
<dbReference type="RefSeq" id="XP_636997.1">
    <property type="nucleotide sequence ID" value="XM_631905.1"/>
</dbReference>
<evidence type="ECO:0000313" key="2">
    <source>
        <dbReference type="EMBL" id="EAL63497.1"/>
    </source>
</evidence>
<accession>Q54K05</accession>
<dbReference type="GeneID" id="8626252"/>
<dbReference type="Proteomes" id="UP000002195">
    <property type="component" value="Unassembled WGS sequence"/>
</dbReference>
<protein>
    <submittedName>
        <fullName evidence="2">Uncharacterized protein</fullName>
    </submittedName>
</protein>
<dbReference type="EMBL" id="AAFI02000104">
    <property type="protein sequence ID" value="EAL63497.1"/>
    <property type="molecule type" value="Genomic_DNA"/>
</dbReference>
<organism evidence="2 3">
    <name type="scientific">Dictyostelium discoideum</name>
    <name type="common">Social amoeba</name>
    <dbReference type="NCBI Taxonomy" id="44689"/>
    <lineage>
        <taxon>Eukaryota</taxon>
        <taxon>Amoebozoa</taxon>
        <taxon>Evosea</taxon>
        <taxon>Eumycetozoa</taxon>
        <taxon>Dictyostelia</taxon>
        <taxon>Dictyosteliales</taxon>
        <taxon>Dictyosteliaceae</taxon>
        <taxon>Dictyostelium</taxon>
    </lineage>
</organism>
<dbReference type="HOGENOM" id="CLU_935165_0_0_1"/>
<dbReference type="VEuPathDB" id="AmoebaDB:DDB_G0287701"/>
<dbReference type="InParanoid" id="Q54K05"/>
<proteinExistence type="predicted"/>
<gene>
    <name evidence="2" type="ORF">DDB_G0287701</name>
</gene>
<feature type="signal peptide" evidence="1">
    <location>
        <begin position="1"/>
        <end position="21"/>
    </location>
</feature>
<keyword evidence="1" id="KW-0732">Signal</keyword>
<dbReference type="PaxDb" id="44689-DDB0304753"/>
<evidence type="ECO:0000313" key="3">
    <source>
        <dbReference type="Proteomes" id="UP000002195"/>
    </source>
</evidence>
<sequence>MKINLIAYFVLIVSIITVVKSESPIIKSCSHDSQTNMVFLKGKWQSNKGIHVVINGKTVKTRLYNWGRNEGDDSSDMTIYDVPVDILGESVSIFYSNGEKSNQCFFQSKISGIALPDTNGGVVTLYGTFYIKNDNNPSITFDNKKCIFESGDVNEIKCMIEPGFGCFSTISIDNIGGFNGSPFKKTNCYKDPIITNVEIDSNEPKKAIVEGFSFWPNAEIILTVDNDCNTSSSSVGCSFGKELNPIKIELVNDSTFILEFDQPLSSLSYIDIKYKKFNNPNIDPSLSNETIEHRRYLN</sequence>
<keyword evidence="3" id="KW-1185">Reference proteome</keyword>
<dbReference type="PhylomeDB" id="Q54K05"/>
<dbReference type="dictyBase" id="DDB_G0287701"/>
<dbReference type="AlphaFoldDB" id="Q54K05"/>
<name>Q54K05_DICDI</name>
<evidence type="ECO:0000256" key="1">
    <source>
        <dbReference type="SAM" id="SignalP"/>
    </source>
</evidence>